<evidence type="ECO:0000313" key="3">
    <source>
        <dbReference type="Proteomes" id="UP000000235"/>
    </source>
</evidence>
<dbReference type="Proteomes" id="UP000000235">
    <property type="component" value="Chromosome"/>
</dbReference>
<sequence>MTALRPPPAGQQTGKRWTTSTRFRALGTADQLKHGVGRERVAVVPSGPDDFRARPDDRLALADQPTLDDVFFALPQRASNTPAANPVSAIGERNDEPRAAR</sequence>
<dbReference type="AlphaFoldDB" id="A4XCY4"/>
<feature type="region of interest" description="Disordered" evidence="1">
    <location>
        <begin position="77"/>
        <end position="101"/>
    </location>
</feature>
<reference evidence="3" key="1">
    <citation type="journal article" date="2007" name="Proc. Natl. Acad. Sci. U.S.A.">
        <title>Genome sequencing reveals complex secondary metabolome in the marine actinomycete Salinispora tropica.</title>
        <authorList>
            <person name="Udwary D.W."/>
            <person name="Zeigler L."/>
            <person name="Asolkar R.N."/>
            <person name="Singan V."/>
            <person name="Lapidus A."/>
            <person name="Fenical W."/>
            <person name="Jensen P.R."/>
            <person name="Moore B.S."/>
        </authorList>
    </citation>
    <scope>NUCLEOTIDE SEQUENCE [LARGE SCALE GENOMIC DNA]</scope>
    <source>
        <strain evidence="3">ATCC BAA-916 / DSM 44818 / CNB-440</strain>
    </source>
</reference>
<feature type="region of interest" description="Disordered" evidence="1">
    <location>
        <begin position="1"/>
        <end position="20"/>
    </location>
</feature>
<dbReference type="HOGENOM" id="CLU_2289693_0_0_11"/>
<proteinExistence type="predicted"/>
<dbReference type="STRING" id="369723.Strop_4363"/>
<feature type="compositionally biased region" description="Polar residues" evidence="1">
    <location>
        <begin position="10"/>
        <end position="20"/>
    </location>
</feature>
<name>A4XCY4_SALTO</name>
<dbReference type="KEGG" id="stp:Strop_4363"/>
<evidence type="ECO:0000256" key="1">
    <source>
        <dbReference type="SAM" id="MobiDB-lite"/>
    </source>
</evidence>
<evidence type="ECO:0000313" key="2">
    <source>
        <dbReference type="EMBL" id="ABP56791.1"/>
    </source>
</evidence>
<accession>A4XCY4</accession>
<dbReference type="EMBL" id="CP000667">
    <property type="protein sequence ID" value="ABP56791.1"/>
    <property type="molecule type" value="Genomic_DNA"/>
</dbReference>
<feature type="compositionally biased region" description="Basic and acidic residues" evidence="1">
    <location>
        <begin position="92"/>
        <end position="101"/>
    </location>
</feature>
<protein>
    <submittedName>
        <fullName evidence="2">Uncharacterized protein</fullName>
    </submittedName>
</protein>
<organism evidence="2 3">
    <name type="scientific">Salinispora tropica (strain ATCC BAA-916 / DSM 44818 / JCM 13857 / NBRC 105044 / CNB-440)</name>
    <dbReference type="NCBI Taxonomy" id="369723"/>
    <lineage>
        <taxon>Bacteria</taxon>
        <taxon>Bacillati</taxon>
        <taxon>Actinomycetota</taxon>
        <taxon>Actinomycetes</taxon>
        <taxon>Micromonosporales</taxon>
        <taxon>Micromonosporaceae</taxon>
        <taxon>Salinispora</taxon>
    </lineage>
</organism>
<gene>
    <name evidence="2" type="ordered locus">Strop_4363</name>
</gene>
<keyword evidence="3" id="KW-1185">Reference proteome</keyword>